<organism evidence="3 5">
    <name type="scientific">Sipha flava</name>
    <name type="common">yellow sugarcane aphid</name>
    <dbReference type="NCBI Taxonomy" id="143950"/>
    <lineage>
        <taxon>Eukaryota</taxon>
        <taxon>Metazoa</taxon>
        <taxon>Ecdysozoa</taxon>
        <taxon>Arthropoda</taxon>
        <taxon>Hexapoda</taxon>
        <taxon>Insecta</taxon>
        <taxon>Pterygota</taxon>
        <taxon>Neoptera</taxon>
        <taxon>Paraneoptera</taxon>
        <taxon>Hemiptera</taxon>
        <taxon>Sternorrhyncha</taxon>
        <taxon>Aphidomorpha</taxon>
        <taxon>Aphidoidea</taxon>
        <taxon>Aphididae</taxon>
        <taxon>Sipha</taxon>
    </lineage>
</organism>
<dbReference type="RefSeq" id="XP_025419745.1">
    <property type="nucleotide sequence ID" value="XM_025563960.1"/>
</dbReference>
<dbReference type="InterPro" id="IPR036514">
    <property type="entry name" value="SGNH_hydro_sf"/>
</dbReference>
<dbReference type="Gene3D" id="3.40.50.1110">
    <property type="entry name" value="SGNH hydrolase"/>
    <property type="match status" value="1"/>
</dbReference>
<protein>
    <submittedName>
        <fullName evidence="4 5">Platelet-activating factor acetylhydrolase IB subunit beta-like</fullName>
    </submittedName>
</protein>
<dbReference type="InterPro" id="IPR013830">
    <property type="entry name" value="SGNH_hydro"/>
</dbReference>
<proteinExistence type="inferred from homology"/>
<dbReference type="OrthoDB" id="505607at2759"/>
<gene>
    <name evidence="4 5" type="primary">LOC112690055</name>
</gene>
<dbReference type="SUPFAM" id="SSF52266">
    <property type="entry name" value="SGNH hydrolase"/>
    <property type="match status" value="1"/>
</dbReference>
<accession>A0A8B8GAV1</accession>
<evidence type="ECO:0000313" key="3">
    <source>
        <dbReference type="Proteomes" id="UP000694846"/>
    </source>
</evidence>
<dbReference type="AlphaFoldDB" id="A0A8B8GAV1"/>
<evidence type="ECO:0000259" key="2">
    <source>
        <dbReference type="Pfam" id="PF13472"/>
    </source>
</evidence>
<dbReference type="RefSeq" id="XP_025419746.1">
    <property type="nucleotide sequence ID" value="XM_025563961.1"/>
</dbReference>
<evidence type="ECO:0000256" key="1">
    <source>
        <dbReference type="ARBA" id="ARBA00038184"/>
    </source>
</evidence>
<dbReference type="PANTHER" id="PTHR11852">
    <property type="entry name" value="PLATELET-ACTIVATING FACTOR ACETYLHYDROLASE"/>
    <property type="match status" value="1"/>
</dbReference>
<name>A0A8B8GAV1_9HEMI</name>
<dbReference type="GeneID" id="112690055"/>
<evidence type="ECO:0000313" key="5">
    <source>
        <dbReference type="RefSeq" id="XP_025419746.1"/>
    </source>
</evidence>
<comment type="similarity">
    <text evidence="1">Belongs to the 'GDSL' lipolytic enzyme family. Platelet-activating factor acetylhydrolase IB beta/gamma subunits subfamily.</text>
</comment>
<feature type="domain" description="SGNH hydrolase-type esterase" evidence="2">
    <location>
        <begin position="63"/>
        <end position="196"/>
    </location>
</feature>
<sequence>MNICAIPKIPYDGQEQDEWIAQHNRHVTEARKRDPDVILIGASIIQYIESCPIWNDKFKPLNSLNFGIAGDRTENVLWRVKNGILDNIKPKICILNVGTNNFDNNPCDVSEGILAIVNEIRSKIPNCYIIIIGLLPYGPYPNPIRDLGNQVNIMVGQKVGSLTKVELSNPELLNPDGSLSQLDSPDYLHPSEMGYRKIFNPVFDRIATILSDSNID</sequence>
<dbReference type="Pfam" id="PF13472">
    <property type="entry name" value="Lipase_GDSL_2"/>
    <property type="match status" value="1"/>
</dbReference>
<reference evidence="4 5" key="1">
    <citation type="submission" date="2025-04" db="UniProtKB">
        <authorList>
            <consortium name="RefSeq"/>
        </authorList>
    </citation>
    <scope>IDENTIFICATION</scope>
    <source>
        <tissue evidence="4 5">Whole body</tissue>
    </source>
</reference>
<evidence type="ECO:0000313" key="4">
    <source>
        <dbReference type="RefSeq" id="XP_025419745.1"/>
    </source>
</evidence>
<keyword evidence="3" id="KW-1185">Reference proteome</keyword>
<dbReference type="PANTHER" id="PTHR11852:SF0">
    <property type="entry name" value="PLATELET-ACTIVATING FACTOR ACETYLHYDROLASE IB SUBUNIT BETA HOMOLOG"/>
    <property type="match status" value="1"/>
</dbReference>
<dbReference type="Proteomes" id="UP000694846">
    <property type="component" value="Unplaced"/>
</dbReference>